<keyword evidence="1" id="KW-1133">Transmembrane helix</keyword>
<proteinExistence type="predicted"/>
<reference evidence="2 3" key="1">
    <citation type="submission" date="2019-03" db="EMBL/GenBank/DDBJ databases">
        <title>Single cell metagenomics reveals metabolic interactions within the superorganism composed of flagellate Streblomastix strix and complex community of Bacteroidetes bacteria on its surface.</title>
        <authorList>
            <person name="Treitli S.C."/>
            <person name="Kolisko M."/>
            <person name="Husnik F."/>
            <person name="Keeling P."/>
            <person name="Hampl V."/>
        </authorList>
    </citation>
    <scope>NUCLEOTIDE SEQUENCE [LARGE SCALE GENOMIC DNA]</scope>
    <source>
        <strain evidence="2">ST1C</strain>
    </source>
</reference>
<feature type="non-terminal residue" evidence="2">
    <location>
        <position position="77"/>
    </location>
</feature>
<keyword evidence="1" id="KW-0472">Membrane</keyword>
<name>A0A5J4RNH9_9EUKA</name>
<protein>
    <submittedName>
        <fullName evidence="2">Uncharacterized protein</fullName>
    </submittedName>
</protein>
<evidence type="ECO:0000313" key="2">
    <source>
        <dbReference type="EMBL" id="KAA6334633.1"/>
    </source>
</evidence>
<dbReference type="Proteomes" id="UP000324800">
    <property type="component" value="Unassembled WGS sequence"/>
</dbReference>
<organism evidence="2 3">
    <name type="scientific">Streblomastix strix</name>
    <dbReference type="NCBI Taxonomy" id="222440"/>
    <lineage>
        <taxon>Eukaryota</taxon>
        <taxon>Metamonada</taxon>
        <taxon>Preaxostyla</taxon>
        <taxon>Oxymonadida</taxon>
        <taxon>Streblomastigidae</taxon>
        <taxon>Streblomastix</taxon>
    </lineage>
</organism>
<evidence type="ECO:0000256" key="1">
    <source>
        <dbReference type="SAM" id="Phobius"/>
    </source>
</evidence>
<feature type="transmembrane region" description="Helical" evidence="1">
    <location>
        <begin position="12"/>
        <end position="30"/>
    </location>
</feature>
<comment type="caution">
    <text evidence="2">The sequence shown here is derived from an EMBL/GenBank/DDBJ whole genome shotgun (WGS) entry which is preliminary data.</text>
</comment>
<keyword evidence="1" id="KW-0812">Transmembrane</keyword>
<gene>
    <name evidence="2" type="ORF">EZS28_053044</name>
</gene>
<evidence type="ECO:0000313" key="3">
    <source>
        <dbReference type="Proteomes" id="UP000324800"/>
    </source>
</evidence>
<dbReference type="AlphaFoldDB" id="A0A5J4RNH9"/>
<accession>A0A5J4RNH9</accession>
<dbReference type="EMBL" id="SNRW01041944">
    <property type="protein sequence ID" value="KAA6334633.1"/>
    <property type="molecule type" value="Genomic_DNA"/>
</dbReference>
<sequence length="77" mass="8195">MKQSMGIGLSHTTGVVAYLVTYIMALRVAYPHVKKSNTPIPSVYYVAYLIGTGGRGATIEPIFHTPSVSVGSTLQPV</sequence>